<feature type="transmembrane region" description="Helical" evidence="1">
    <location>
        <begin position="67"/>
        <end position="95"/>
    </location>
</feature>
<comment type="caution">
    <text evidence="2">The sequence shown here is derived from an EMBL/GenBank/DDBJ whole genome shotgun (WGS) entry which is preliminary data.</text>
</comment>
<evidence type="ECO:0008006" key="4">
    <source>
        <dbReference type="Google" id="ProtNLM"/>
    </source>
</evidence>
<dbReference type="AlphaFoldDB" id="A0A934TZ32"/>
<evidence type="ECO:0000313" key="3">
    <source>
        <dbReference type="Proteomes" id="UP000633365"/>
    </source>
</evidence>
<dbReference type="RefSeq" id="WP_201426753.1">
    <property type="nucleotide sequence ID" value="NZ_JAEQMG010000035.1"/>
</dbReference>
<reference evidence="2" key="1">
    <citation type="submission" date="2021-01" db="EMBL/GenBank/DDBJ databases">
        <title>Genome public.</title>
        <authorList>
            <person name="Liu C."/>
            <person name="Sun Q."/>
        </authorList>
    </citation>
    <scope>NUCLEOTIDE SEQUENCE</scope>
    <source>
        <strain evidence="2">M6</strain>
    </source>
</reference>
<organism evidence="2 3">
    <name type="scientific">Ruminococcus difficilis</name>
    <dbReference type="NCBI Taxonomy" id="2763069"/>
    <lineage>
        <taxon>Bacteria</taxon>
        <taxon>Bacillati</taxon>
        <taxon>Bacillota</taxon>
        <taxon>Clostridia</taxon>
        <taxon>Eubacteriales</taxon>
        <taxon>Oscillospiraceae</taxon>
        <taxon>Ruminococcus</taxon>
    </lineage>
</organism>
<keyword evidence="1" id="KW-0812">Transmembrane</keyword>
<dbReference type="Proteomes" id="UP000633365">
    <property type="component" value="Unassembled WGS sequence"/>
</dbReference>
<accession>A0A934TZ32</accession>
<name>A0A934TZ32_9FIRM</name>
<feature type="transmembrane region" description="Helical" evidence="1">
    <location>
        <begin position="115"/>
        <end position="138"/>
    </location>
</feature>
<evidence type="ECO:0000256" key="1">
    <source>
        <dbReference type="SAM" id="Phobius"/>
    </source>
</evidence>
<protein>
    <recommendedName>
        <fullName evidence="4">DUF4190 domain-containing protein</fullName>
    </recommendedName>
</protein>
<keyword evidence="1" id="KW-0472">Membrane</keyword>
<feature type="transmembrane region" description="Helical" evidence="1">
    <location>
        <begin position="37"/>
        <end position="61"/>
    </location>
</feature>
<keyword evidence="3" id="KW-1185">Reference proteome</keyword>
<evidence type="ECO:0000313" key="2">
    <source>
        <dbReference type="EMBL" id="MBK6087448.1"/>
    </source>
</evidence>
<keyword evidence="1" id="KW-1133">Transmembrane helix</keyword>
<proteinExistence type="predicted"/>
<gene>
    <name evidence="2" type="ORF">JKK62_02080</name>
</gene>
<sequence length="151" mass="16649">MNTNSQIPNHPTNYVEIDPRNNPVPSEFRKSADKKGLASLIIGIILLFFLTFGQILLYLPFSGLFDYIFGTVLEFMLLMCLLLPFALVIGIIGIVLGAKSRKAMRMGNGIGKAGLIISIIATVIIAVYFILLLTILIYTTLTWGQHNGIPH</sequence>
<dbReference type="EMBL" id="JAEQMG010000035">
    <property type="protein sequence ID" value="MBK6087448.1"/>
    <property type="molecule type" value="Genomic_DNA"/>
</dbReference>